<keyword evidence="4" id="KW-1185">Reference proteome</keyword>
<dbReference type="SMART" id="SM00248">
    <property type="entry name" value="ANK"/>
    <property type="match status" value="5"/>
</dbReference>
<keyword evidence="3" id="KW-0614">Plasmid</keyword>
<name>A0A433WM15_9BACT</name>
<evidence type="ECO:0000256" key="1">
    <source>
        <dbReference type="ARBA" id="ARBA00022737"/>
    </source>
</evidence>
<keyword evidence="1" id="KW-0677">Repeat</keyword>
<dbReference type="AlphaFoldDB" id="A0A433WM15"/>
<evidence type="ECO:0000256" key="2">
    <source>
        <dbReference type="ARBA" id="ARBA00023043"/>
    </source>
</evidence>
<dbReference type="PROSITE" id="PS51257">
    <property type="entry name" value="PROKAR_LIPOPROTEIN"/>
    <property type="match status" value="1"/>
</dbReference>
<evidence type="ECO:0000313" key="3">
    <source>
        <dbReference type="EMBL" id="NSL91194.1"/>
    </source>
</evidence>
<dbReference type="PANTHER" id="PTHR24188:SF29">
    <property type="entry name" value="GH09064P"/>
    <property type="match status" value="1"/>
</dbReference>
<comment type="caution">
    <text evidence="3">The sequence shown here is derived from an EMBL/GenBank/DDBJ whole genome shotgun (WGS) entry which is preliminary data.</text>
</comment>
<protein>
    <submittedName>
        <fullName evidence="3">Ankyrin repeat domain-containing protein</fullName>
    </submittedName>
</protein>
<dbReference type="Pfam" id="PF12796">
    <property type="entry name" value="Ank_2"/>
    <property type="match status" value="1"/>
</dbReference>
<dbReference type="PANTHER" id="PTHR24188">
    <property type="entry name" value="ANKYRIN REPEAT PROTEIN"/>
    <property type="match status" value="1"/>
</dbReference>
<geneLocation type="plasmid" evidence="3">
    <name>MgbsP1</name>
</geneLocation>
<dbReference type="SUPFAM" id="SSF48403">
    <property type="entry name" value="Ankyrin repeat"/>
    <property type="match status" value="1"/>
</dbReference>
<keyword evidence="2" id="KW-0040">ANK repeat</keyword>
<dbReference type="PROSITE" id="PS50297">
    <property type="entry name" value="ANK_REP_REGION"/>
    <property type="match status" value="2"/>
</dbReference>
<dbReference type="PROSITE" id="PS50088">
    <property type="entry name" value="ANK_REPEAT"/>
    <property type="match status" value="2"/>
</dbReference>
<dbReference type="OrthoDB" id="9812708at2"/>
<dbReference type="InterPro" id="IPR036770">
    <property type="entry name" value="Ankyrin_rpt-contain_sf"/>
</dbReference>
<dbReference type="EMBL" id="RIAR02000002">
    <property type="protein sequence ID" value="NSL91194.1"/>
    <property type="molecule type" value="Genomic_DNA"/>
</dbReference>
<reference evidence="3" key="1">
    <citation type="submission" date="2020-05" db="EMBL/GenBank/DDBJ databases">
        <title>Chitinophaga laudate sp. nov., isolated from a tropical peat swamp.</title>
        <authorList>
            <person name="Goh C.B.S."/>
            <person name="Lee M.S."/>
            <person name="Parimannan S."/>
            <person name="Pasbakhsh P."/>
            <person name="Yule C.M."/>
            <person name="Rajandas H."/>
            <person name="Loke S."/>
            <person name="Croft L."/>
            <person name="Tan J.B.L."/>
        </authorList>
    </citation>
    <scope>NUCLEOTIDE SEQUENCE</scope>
    <source>
        <strain evidence="3">Mgbs1</strain>
        <plasmid evidence="3">MgbsP1</plasmid>
    </source>
</reference>
<accession>A0A433WM15</accession>
<dbReference type="Pfam" id="PF00023">
    <property type="entry name" value="Ank"/>
    <property type="match status" value="1"/>
</dbReference>
<sequence>MKRIIFLFSWVLISCTSDAQKKETMKPDIFAAITGNDEPTVKQWIAQGNNLETRNEKGETPLMTATYKNNIPLASLFIQAGADVNAQDRMLNSPFLYAGATGYLEILRLCLKAGARYDVYNRYGGTALIPACERGHIAIVTELLKDKSFPVDHINKLGWTGLLEAIILGNGGTKHIQIVQLLIDAGCHVNIADKDGVTPLAHAKSRGFTEIVKILEKAGAK</sequence>
<organism evidence="3 4">
    <name type="scientific">Chitinophaga solisilvae</name>
    <dbReference type="NCBI Taxonomy" id="1233460"/>
    <lineage>
        <taxon>Bacteria</taxon>
        <taxon>Pseudomonadati</taxon>
        <taxon>Bacteroidota</taxon>
        <taxon>Chitinophagia</taxon>
        <taxon>Chitinophagales</taxon>
        <taxon>Chitinophagaceae</taxon>
        <taxon>Chitinophaga</taxon>
    </lineage>
</organism>
<dbReference type="Gene3D" id="1.25.40.20">
    <property type="entry name" value="Ankyrin repeat-containing domain"/>
    <property type="match status" value="1"/>
</dbReference>
<proteinExistence type="predicted"/>
<dbReference type="Proteomes" id="UP000281028">
    <property type="component" value="Unassembled WGS sequence"/>
</dbReference>
<dbReference type="InterPro" id="IPR002110">
    <property type="entry name" value="Ankyrin_rpt"/>
</dbReference>
<gene>
    <name evidence="3" type="ORF">ECE50_030505</name>
</gene>
<evidence type="ECO:0000313" key="4">
    <source>
        <dbReference type="Proteomes" id="UP000281028"/>
    </source>
</evidence>